<organism evidence="5 6">
    <name type="scientific">Pediococcus argentinicus</name>
    <dbReference type="NCBI Taxonomy" id="480391"/>
    <lineage>
        <taxon>Bacteria</taxon>
        <taxon>Bacillati</taxon>
        <taxon>Bacillota</taxon>
        <taxon>Bacilli</taxon>
        <taxon>Lactobacillales</taxon>
        <taxon>Lactobacillaceae</taxon>
        <taxon>Pediococcus</taxon>
    </lineage>
</organism>
<evidence type="ECO:0000256" key="3">
    <source>
        <dbReference type="ARBA" id="ARBA00023163"/>
    </source>
</evidence>
<dbReference type="CDD" id="cd05013">
    <property type="entry name" value="SIS_RpiR"/>
    <property type="match status" value="1"/>
</dbReference>
<evidence type="ECO:0000259" key="4">
    <source>
        <dbReference type="PROSITE" id="PS51071"/>
    </source>
</evidence>
<dbReference type="GO" id="GO:0003677">
    <property type="term" value="F:DNA binding"/>
    <property type="evidence" value="ECO:0007669"/>
    <property type="project" value="UniProtKB-KW"/>
</dbReference>
<evidence type="ECO:0000256" key="1">
    <source>
        <dbReference type="ARBA" id="ARBA00023015"/>
    </source>
</evidence>
<dbReference type="InterPro" id="IPR046348">
    <property type="entry name" value="SIS_dom_sf"/>
</dbReference>
<dbReference type="InterPro" id="IPR000281">
    <property type="entry name" value="HTH_RpiR"/>
</dbReference>
<dbReference type="InterPro" id="IPR009057">
    <property type="entry name" value="Homeodomain-like_sf"/>
</dbReference>
<keyword evidence="3" id="KW-0804">Transcription</keyword>
<dbReference type="SUPFAM" id="SSF46689">
    <property type="entry name" value="Homeodomain-like"/>
    <property type="match status" value="1"/>
</dbReference>
<dbReference type="OrthoDB" id="1648815at2"/>
<sequence>MFSYERIQTLNQLELCVYRYVIAHTEAIEDMTIRQLSNESHVSSTTILRFLKKMGFEGFSDFKYALKHRKDTEETNPISHDMEPVNQFFLQAEQPHYREIVQNVAKVIAEADTIIMFGIGTSGSMAQYGSRLFANYGLYTVGITDPFQPQPSGQHDYDKTILICLSVSGRSEQVLRQARFYSEQGAQYLPWFNQGMDFLPFMLVGFATGWIISKLKPMTNETTATEEN</sequence>
<dbReference type="Proteomes" id="UP000051249">
    <property type="component" value="Unassembled WGS sequence"/>
</dbReference>
<keyword evidence="1" id="KW-0805">Transcription regulation</keyword>
<dbReference type="AlphaFoldDB" id="A0A0R2NL32"/>
<evidence type="ECO:0000313" key="6">
    <source>
        <dbReference type="Proteomes" id="UP000051249"/>
    </source>
</evidence>
<reference evidence="5 6" key="1">
    <citation type="journal article" date="2015" name="Genome Announc.">
        <title>Expanding the biotechnology potential of lactobacilli through comparative genomics of 213 strains and associated genera.</title>
        <authorList>
            <person name="Sun Z."/>
            <person name="Harris H.M."/>
            <person name="McCann A."/>
            <person name="Guo C."/>
            <person name="Argimon S."/>
            <person name="Zhang W."/>
            <person name="Yang X."/>
            <person name="Jeffery I.B."/>
            <person name="Cooney J.C."/>
            <person name="Kagawa T.F."/>
            <person name="Liu W."/>
            <person name="Song Y."/>
            <person name="Salvetti E."/>
            <person name="Wrobel A."/>
            <person name="Rasinkangas P."/>
            <person name="Parkhill J."/>
            <person name="Rea M.C."/>
            <person name="O'Sullivan O."/>
            <person name="Ritari J."/>
            <person name="Douillard F.P."/>
            <person name="Paul Ross R."/>
            <person name="Yang R."/>
            <person name="Briner A.E."/>
            <person name="Felis G.E."/>
            <person name="de Vos W.M."/>
            <person name="Barrangou R."/>
            <person name="Klaenhammer T.R."/>
            <person name="Caufield P.W."/>
            <person name="Cui Y."/>
            <person name="Zhang H."/>
            <person name="O'Toole P.W."/>
        </authorList>
    </citation>
    <scope>NUCLEOTIDE SEQUENCE [LARGE SCALE GENOMIC DNA]</scope>
    <source>
        <strain evidence="5 6">DSM 23026</strain>
    </source>
</reference>
<dbReference type="Pfam" id="PF01380">
    <property type="entry name" value="SIS"/>
    <property type="match status" value="1"/>
</dbReference>
<feature type="domain" description="HTH rpiR-type" evidence="4">
    <location>
        <begin position="1"/>
        <end position="73"/>
    </location>
</feature>
<dbReference type="Pfam" id="PF01418">
    <property type="entry name" value="HTH_6"/>
    <property type="match status" value="1"/>
</dbReference>
<keyword evidence="2" id="KW-0238">DNA-binding</keyword>
<dbReference type="EMBL" id="JQCQ01000012">
    <property type="protein sequence ID" value="KRO25307.1"/>
    <property type="molecule type" value="Genomic_DNA"/>
</dbReference>
<dbReference type="PANTHER" id="PTHR30514">
    <property type="entry name" value="GLUCOKINASE"/>
    <property type="match status" value="1"/>
</dbReference>
<keyword evidence="6" id="KW-1185">Reference proteome</keyword>
<dbReference type="InterPro" id="IPR036388">
    <property type="entry name" value="WH-like_DNA-bd_sf"/>
</dbReference>
<dbReference type="GO" id="GO:0097367">
    <property type="term" value="F:carbohydrate derivative binding"/>
    <property type="evidence" value="ECO:0007669"/>
    <property type="project" value="InterPro"/>
</dbReference>
<gene>
    <name evidence="5" type="ORF">IV88_GL000252</name>
</gene>
<dbReference type="PROSITE" id="PS51071">
    <property type="entry name" value="HTH_RPIR"/>
    <property type="match status" value="1"/>
</dbReference>
<dbReference type="InterPro" id="IPR035472">
    <property type="entry name" value="RpiR-like_SIS"/>
</dbReference>
<evidence type="ECO:0000256" key="2">
    <source>
        <dbReference type="ARBA" id="ARBA00023125"/>
    </source>
</evidence>
<dbReference type="InterPro" id="IPR001347">
    <property type="entry name" value="SIS_dom"/>
</dbReference>
<dbReference type="Gene3D" id="1.10.10.10">
    <property type="entry name" value="Winged helix-like DNA-binding domain superfamily/Winged helix DNA-binding domain"/>
    <property type="match status" value="1"/>
</dbReference>
<protein>
    <recommendedName>
        <fullName evidence="4">HTH rpiR-type domain-containing protein</fullName>
    </recommendedName>
</protein>
<proteinExistence type="predicted"/>
<dbReference type="Gene3D" id="3.40.50.10490">
    <property type="entry name" value="Glucose-6-phosphate isomerase like protein, domain 1"/>
    <property type="match status" value="1"/>
</dbReference>
<dbReference type="SUPFAM" id="SSF53697">
    <property type="entry name" value="SIS domain"/>
    <property type="match status" value="1"/>
</dbReference>
<evidence type="ECO:0000313" key="5">
    <source>
        <dbReference type="EMBL" id="KRO25307.1"/>
    </source>
</evidence>
<dbReference type="GO" id="GO:0003700">
    <property type="term" value="F:DNA-binding transcription factor activity"/>
    <property type="evidence" value="ECO:0007669"/>
    <property type="project" value="InterPro"/>
</dbReference>
<dbReference type="GO" id="GO:1901135">
    <property type="term" value="P:carbohydrate derivative metabolic process"/>
    <property type="evidence" value="ECO:0007669"/>
    <property type="project" value="InterPro"/>
</dbReference>
<dbReference type="PANTHER" id="PTHR30514:SF1">
    <property type="entry name" value="HTH-TYPE TRANSCRIPTIONAL REGULATOR HEXR-RELATED"/>
    <property type="match status" value="1"/>
</dbReference>
<name>A0A0R2NL32_9LACO</name>
<dbReference type="PATRIC" id="fig|480391.4.peg.255"/>
<dbReference type="InterPro" id="IPR047640">
    <property type="entry name" value="RpiR-like"/>
</dbReference>
<dbReference type="RefSeq" id="WP_057799073.1">
    <property type="nucleotide sequence ID" value="NZ_BJZZ01000011.1"/>
</dbReference>
<accession>A0A0R2NL32</accession>
<comment type="caution">
    <text evidence="5">The sequence shown here is derived from an EMBL/GenBank/DDBJ whole genome shotgun (WGS) entry which is preliminary data.</text>
</comment>